<feature type="compositionally biased region" description="Polar residues" evidence="1">
    <location>
        <begin position="128"/>
        <end position="142"/>
    </location>
</feature>
<protein>
    <submittedName>
        <fullName evidence="2">Uncharacterized protein</fullName>
    </submittedName>
</protein>
<keyword evidence="3" id="KW-1185">Reference proteome</keyword>
<reference evidence="2" key="1">
    <citation type="submission" date="2018-05" db="EMBL/GenBank/DDBJ databases">
        <title>Draft genome of Mucuna pruriens seed.</title>
        <authorList>
            <person name="Nnadi N.E."/>
            <person name="Vos R."/>
            <person name="Hasami M.H."/>
            <person name="Devisetty U.K."/>
            <person name="Aguiy J.C."/>
        </authorList>
    </citation>
    <scope>NUCLEOTIDE SEQUENCE [LARGE SCALE GENOMIC DNA]</scope>
    <source>
        <strain evidence="2">JCA_2017</strain>
    </source>
</reference>
<evidence type="ECO:0000256" key="1">
    <source>
        <dbReference type="SAM" id="MobiDB-lite"/>
    </source>
</evidence>
<name>A0A371HVS2_MUCPR</name>
<comment type="caution">
    <text evidence="2">The sequence shown here is derived from an EMBL/GenBank/DDBJ whole genome shotgun (WGS) entry which is preliminary data.</text>
</comment>
<organism evidence="2 3">
    <name type="scientific">Mucuna pruriens</name>
    <name type="common">Velvet bean</name>
    <name type="synonym">Dolichos pruriens</name>
    <dbReference type="NCBI Taxonomy" id="157652"/>
    <lineage>
        <taxon>Eukaryota</taxon>
        <taxon>Viridiplantae</taxon>
        <taxon>Streptophyta</taxon>
        <taxon>Embryophyta</taxon>
        <taxon>Tracheophyta</taxon>
        <taxon>Spermatophyta</taxon>
        <taxon>Magnoliopsida</taxon>
        <taxon>eudicotyledons</taxon>
        <taxon>Gunneridae</taxon>
        <taxon>Pentapetalae</taxon>
        <taxon>rosids</taxon>
        <taxon>fabids</taxon>
        <taxon>Fabales</taxon>
        <taxon>Fabaceae</taxon>
        <taxon>Papilionoideae</taxon>
        <taxon>50 kb inversion clade</taxon>
        <taxon>NPAAA clade</taxon>
        <taxon>indigoferoid/millettioid clade</taxon>
        <taxon>Phaseoleae</taxon>
        <taxon>Mucuna</taxon>
    </lineage>
</organism>
<dbReference type="AlphaFoldDB" id="A0A371HVS2"/>
<feature type="compositionally biased region" description="Polar residues" evidence="1">
    <location>
        <begin position="31"/>
        <end position="44"/>
    </location>
</feature>
<dbReference type="OrthoDB" id="1431328at2759"/>
<feature type="compositionally biased region" description="Basic and acidic residues" evidence="1">
    <location>
        <begin position="1"/>
        <end position="17"/>
    </location>
</feature>
<feature type="compositionally biased region" description="Basic and acidic residues" evidence="1">
    <location>
        <begin position="62"/>
        <end position="122"/>
    </location>
</feature>
<evidence type="ECO:0000313" key="3">
    <source>
        <dbReference type="Proteomes" id="UP000257109"/>
    </source>
</evidence>
<proteinExistence type="predicted"/>
<gene>
    <name evidence="2" type="ORF">CR513_09066</name>
</gene>
<dbReference type="EMBL" id="QJKJ01001592">
    <property type="protein sequence ID" value="RDY06886.1"/>
    <property type="molecule type" value="Genomic_DNA"/>
</dbReference>
<accession>A0A371HVS2</accession>
<evidence type="ECO:0000313" key="2">
    <source>
        <dbReference type="EMBL" id="RDY06886.1"/>
    </source>
</evidence>
<sequence length="142" mass="16287">MAKVSAKNEEHANHKSEQSSMENVITKHINSEGTVTTENSTKSSYDVEELKKVLDSDSIDNSEIKDGGKIMPKEPSERKEATGLELQKPKIESFRDENKARTIKHEQVRENTNEASTREHQRSKYRRTPTSSTINEMKQQQR</sequence>
<dbReference type="Proteomes" id="UP000257109">
    <property type="component" value="Unassembled WGS sequence"/>
</dbReference>
<feature type="region of interest" description="Disordered" evidence="1">
    <location>
        <begin position="1"/>
        <end position="142"/>
    </location>
</feature>